<dbReference type="Gene3D" id="3.40.50.1780">
    <property type="match status" value="1"/>
</dbReference>
<feature type="domain" description="4Fe-4S ferredoxin-type" evidence="4">
    <location>
        <begin position="245"/>
        <end position="274"/>
    </location>
</feature>
<keyword evidence="2" id="KW-0408">Iron</keyword>
<dbReference type="SUPFAM" id="SSF142984">
    <property type="entry name" value="Nqo1 middle domain-like"/>
    <property type="match status" value="1"/>
</dbReference>
<dbReference type="InterPro" id="IPR036991">
    <property type="entry name" value="Fe_hydrogenase_ssu_sf"/>
</dbReference>
<evidence type="ECO:0000256" key="3">
    <source>
        <dbReference type="ARBA" id="ARBA00023014"/>
    </source>
</evidence>
<dbReference type="GO" id="GO:0005506">
    <property type="term" value="F:iron ion binding"/>
    <property type="evidence" value="ECO:0007669"/>
    <property type="project" value="InterPro"/>
</dbReference>
<dbReference type="NCBIfam" id="TIGR02512">
    <property type="entry name" value="FeFe_hydrog_A"/>
    <property type="match status" value="1"/>
</dbReference>
<dbReference type="InterPro" id="IPR017900">
    <property type="entry name" value="4Fe4S_Fe_S_CS"/>
</dbReference>
<gene>
    <name evidence="5" type="ORF">SAMN02746066_03851</name>
</gene>
<dbReference type="Gene3D" id="3.40.950.10">
    <property type="entry name" value="Fe-only Hydrogenase (Larger Subunit), Chain L, domain 3"/>
    <property type="match status" value="1"/>
</dbReference>
<dbReference type="PROSITE" id="PS00198">
    <property type="entry name" value="4FE4S_FER_1"/>
    <property type="match status" value="1"/>
</dbReference>
<evidence type="ECO:0000256" key="1">
    <source>
        <dbReference type="ARBA" id="ARBA00022723"/>
    </source>
</evidence>
<reference evidence="5 6" key="1">
    <citation type="submission" date="2016-11" db="EMBL/GenBank/DDBJ databases">
        <authorList>
            <person name="Jaros S."/>
            <person name="Januszkiewicz K."/>
            <person name="Wedrychowicz H."/>
        </authorList>
    </citation>
    <scope>NUCLEOTIDE SEQUENCE [LARGE SCALE GENOMIC DNA]</scope>
    <source>
        <strain evidence="5 6">DSM 15930</strain>
    </source>
</reference>
<evidence type="ECO:0000313" key="6">
    <source>
        <dbReference type="Proteomes" id="UP000184038"/>
    </source>
</evidence>
<dbReference type="GO" id="GO:0008901">
    <property type="term" value="F:ferredoxin hydrogenase activity"/>
    <property type="evidence" value="ECO:0007669"/>
    <property type="project" value="InterPro"/>
</dbReference>
<dbReference type="Pfam" id="PF10531">
    <property type="entry name" value="SLBB"/>
    <property type="match status" value="1"/>
</dbReference>
<feature type="domain" description="4Fe-4S ferredoxin-type" evidence="4">
    <location>
        <begin position="216"/>
        <end position="244"/>
    </location>
</feature>
<dbReference type="InterPro" id="IPR017896">
    <property type="entry name" value="4Fe4S_Fe-S-bd"/>
</dbReference>
<name>A0A1M7MK31_9FIRM</name>
<organism evidence="5 6">
    <name type="scientific">Anaerosporobacter mobilis DSM 15930</name>
    <dbReference type="NCBI Taxonomy" id="1120996"/>
    <lineage>
        <taxon>Bacteria</taxon>
        <taxon>Bacillati</taxon>
        <taxon>Bacillota</taxon>
        <taxon>Clostridia</taxon>
        <taxon>Lachnospirales</taxon>
        <taxon>Lachnospiraceae</taxon>
        <taxon>Anaerosporobacter</taxon>
    </lineage>
</organism>
<dbReference type="SMART" id="SM00902">
    <property type="entry name" value="Fe_hyd_SSU"/>
    <property type="match status" value="1"/>
</dbReference>
<evidence type="ECO:0000256" key="2">
    <source>
        <dbReference type="ARBA" id="ARBA00023004"/>
    </source>
</evidence>
<dbReference type="Gene3D" id="4.10.260.20">
    <property type="entry name" value="Iron hydrogenase, small subunit"/>
    <property type="match status" value="1"/>
</dbReference>
<proteinExistence type="predicted"/>
<keyword evidence="1" id="KW-0479">Metal-binding</keyword>
<dbReference type="PROSITE" id="PS51379">
    <property type="entry name" value="4FE4S_FER_2"/>
    <property type="match status" value="2"/>
</dbReference>
<dbReference type="GO" id="GO:0051536">
    <property type="term" value="F:iron-sulfur cluster binding"/>
    <property type="evidence" value="ECO:0007669"/>
    <property type="project" value="UniProtKB-KW"/>
</dbReference>
<dbReference type="Proteomes" id="UP000184038">
    <property type="component" value="Unassembled WGS sequence"/>
</dbReference>
<dbReference type="InterPro" id="IPR013352">
    <property type="entry name" value="Fe_hydrogenase_subset"/>
</dbReference>
<dbReference type="PANTHER" id="PTHR11615">
    <property type="entry name" value="NITRATE, FORMATE, IRON DEHYDROGENASE"/>
    <property type="match status" value="1"/>
</dbReference>
<dbReference type="EMBL" id="FRCP01000021">
    <property type="protein sequence ID" value="SHM90789.1"/>
    <property type="molecule type" value="Genomic_DNA"/>
</dbReference>
<dbReference type="InterPro" id="IPR003149">
    <property type="entry name" value="Fe_hydrogenase_ssu"/>
</dbReference>
<protein>
    <submittedName>
        <fullName evidence="5">[FeFe] hydrogenase, group A</fullName>
    </submittedName>
</protein>
<dbReference type="Pfam" id="PF02256">
    <property type="entry name" value="Fe_hyd_SSU"/>
    <property type="match status" value="1"/>
</dbReference>
<dbReference type="AlphaFoldDB" id="A0A1M7MK31"/>
<keyword evidence="3" id="KW-0411">Iron-sulfur</keyword>
<dbReference type="InterPro" id="IPR009016">
    <property type="entry name" value="Fe_hydrogenase"/>
</dbReference>
<dbReference type="RefSeq" id="WP_073290381.1">
    <property type="nucleotide sequence ID" value="NZ_FRCP01000021.1"/>
</dbReference>
<dbReference type="InterPro" id="IPR019554">
    <property type="entry name" value="Soluble_ligand-bd"/>
</dbReference>
<dbReference type="Pfam" id="PF12838">
    <property type="entry name" value="Fer4_7"/>
    <property type="match status" value="1"/>
</dbReference>
<dbReference type="SUPFAM" id="SSF54862">
    <property type="entry name" value="4Fe-4S ferredoxins"/>
    <property type="match status" value="1"/>
</dbReference>
<accession>A0A1M7MK31</accession>
<keyword evidence="6" id="KW-1185">Reference proteome</keyword>
<dbReference type="Gene3D" id="3.10.20.600">
    <property type="match status" value="1"/>
</dbReference>
<dbReference type="Gene3D" id="3.30.70.20">
    <property type="match status" value="1"/>
</dbReference>
<dbReference type="SUPFAM" id="SSF140490">
    <property type="entry name" value="Nqo1C-terminal domain-like"/>
    <property type="match status" value="1"/>
</dbReference>
<dbReference type="STRING" id="1120996.SAMN02746066_03851"/>
<evidence type="ECO:0000259" key="4">
    <source>
        <dbReference type="PROSITE" id="PS51379"/>
    </source>
</evidence>
<dbReference type="InterPro" id="IPR004108">
    <property type="entry name" value="Fe_hydrogenase_lsu_C"/>
</dbReference>
<dbReference type="Pfam" id="PF02906">
    <property type="entry name" value="Fe_hyd_lg_C"/>
    <property type="match status" value="1"/>
</dbReference>
<dbReference type="InterPro" id="IPR037207">
    <property type="entry name" value="Nuop51_4Fe4S-bd_sf"/>
</dbReference>
<dbReference type="OrthoDB" id="9798098at2"/>
<dbReference type="InterPro" id="IPR050340">
    <property type="entry name" value="Cytosolic_Fe-S_CAF"/>
</dbReference>
<sequence length="645" mass="72162">MENNKQKLLQSSLGSVFTVFSDDTLDEITQSDKRLLAVCGRVKSPGIIEVFEGATLEDIIALAGGLIGTGTFKAAQLGMPFGCLLTKDNLHEPFDFSLFETGIRQSIIILSSDDCIIQYAKFYLDYLNGQIKSGAIPRYLPIQKEMKSMGDIFDRISKGRSNMRDIFFLRELANTVIETINKKHNVTEEIINHFYEELIDHIEDKCCYTSQCHHLTKLRITDKCIGCNACNRVCPVDCIEGGLKEQHSIDYVRCTHCGACVTACPVNAITYGDNSLLFLRDLVTPSKVVITQMAPSVRVTIGEAFGFEAGVNVEKKIAAGLRALGVDYVFDTTWAADLTIMEEAAELTDRLKRYLAGDETVKLPILTSCCPAWVKFIEQNYADMLDVPSSSKSPMQMFASVAKDLWSREHNLDRTDITSVAIMPCIAKKYEAARPEFSRDLNYDVDYVLTTNELIKIFKDTGIDLKEIEDEEIDQVMGEYTGAGIIFGRTGGVIEAATRTALEGLTGKKFDTIEFECLRGWDGFRCSEIKVDDDLTLRIGVAHGLKEAKKMLDKIRSGEEFFHAIEIMACTGGCIGGGGQPKAKKRAETLEKRMEGLNNIDRSLTLRRSNENPTIQVIYDKYLDYPLSHKAHELLHTQYFVRPKK</sequence>
<evidence type="ECO:0000313" key="5">
    <source>
        <dbReference type="EMBL" id="SHM90789.1"/>
    </source>
</evidence>
<dbReference type="SUPFAM" id="SSF53920">
    <property type="entry name" value="Fe-only hydrogenase"/>
    <property type="match status" value="1"/>
</dbReference>